<sequence length="422" mass="46872">MRLSANGRELAVPLRFPFNIFPSTMSNVSAIHYSKQCTFVVEVEARDPVEDAIERILASPEFSQGIASDTRDLSQTAKYIREGFRMVASALITFDSEQYRDRDGEVLQLRPQWLVYQADADTSGRSEAFDEILEKSHCNALAASSMIRQYTQTILTDVDPSELEDLRDELQGFLKKLDEKAPTARRTQGDLQKLADDVRSFKAVIDETLAKAEGKCVSDIDGAKDHLQKLHKKLESSKATLGVLAVGGLLAGGTCAIAAMFLLAPSASESIMAMIKEAGAFGLAYCGIEGWNLHKQGSQCVIEMKDSQVDVVQKTDRHCELLGHQAALSQTKQKITALAERVDTIISIWRVLKCDMQQLQEQLTLVVDPDMKVTKRFVKKLSRPREVYNRLADLLELPLFIVAVFLVSFCEFPKVGGFESDA</sequence>
<dbReference type="SUPFAM" id="SSF58100">
    <property type="entry name" value="Bacterial hemolysins"/>
    <property type="match status" value="1"/>
</dbReference>
<gene>
    <name evidence="2" type="ORF">BD311DRAFT_778572</name>
</gene>
<protein>
    <submittedName>
        <fullName evidence="2">Uncharacterized protein</fullName>
    </submittedName>
</protein>
<keyword evidence="1" id="KW-0812">Transmembrane</keyword>
<dbReference type="Gene3D" id="1.20.1170.10">
    <property type="match status" value="1"/>
</dbReference>
<reference evidence="2" key="1">
    <citation type="submission" date="2019-01" db="EMBL/GenBank/DDBJ databases">
        <title>Draft genome sequences of three monokaryotic isolates of the white-rot basidiomycete fungus Dichomitus squalens.</title>
        <authorList>
            <consortium name="DOE Joint Genome Institute"/>
            <person name="Lopez S.C."/>
            <person name="Andreopoulos B."/>
            <person name="Pangilinan J."/>
            <person name="Lipzen A."/>
            <person name="Riley R."/>
            <person name="Ahrendt S."/>
            <person name="Ng V."/>
            <person name="Barry K."/>
            <person name="Daum C."/>
            <person name="Grigoriev I.V."/>
            <person name="Hilden K.S."/>
            <person name="Makela M.R."/>
            <person name="de Vries R.P."/>
        </authorList>
    </citation>
    <scope>NUCLEOTIDE SEQUENCE [LARGE SCALE GENOMIC DNA]</scope>
    <source>
        <strain evidence="2">OM18370.1</strain>
    </source>
</reference>
<dbReference type="AlphaFoldDB" id="A0A4Q9MK54"/>
<accession>A0A4Q9MK54</accession>
<dbReference type="Proteomes" id="UP000292957">
    <property type="component" value="Unassembled WGS sequence"/>
</dbReference>
<evidence type="ECO:0000313" key="2">
    <source>
        <dbReference type="EMBL" id="TBU27954.1"/>
    </source>
</evidence>
<keyword evidence="1" id="KW-1133">Transmembrane helix</keyword>
<organism evidence="2">
    <name type="scientific">Dichomitus squalens</name>
    <dbReference type="NCBI Taxonomy" id="114155"/>
    <lineage>
        <taxon>Eukaryota</taxon>
        <taxon>Fungi</taxon>
        <taxon>Dikarya</taxon>
        <taxon>Basidiomycota</taxon>
        <taxon>Agaricomycotina</taxon>
        <taxon>Agaricomycetes</taxon>
        <taxon>Polyporales</taxon>
        <taxon>Polyporaceae</taxon>
        <taxon>Dichomitus</taxon>
    </lineage>
</organism>
<evidence type="ECO:0000256" key="1">
    <source>
        <dbReference type="SAM" id="Phobius"/>
    </source>
</evidence>
<name>A0A4Q9MK54_9APHY</name>
<feature type="transmembrane region" description="Helical" evidence="1">
    <location>
        <begin position="241"/>
        <end position="264"/>
    </location>
</feature>
<proteinExistence type="predicted"/>
<keyword evidence="1" id="KW-0472">Membrane</keyword>
<dbReference type="OrthoDB" id="2739860at2759"/>
<dbReference type="EMBL" id="ML143426">
    <property type="protein sequence ID" value="TBU27954.1"/>
    <property type="molecule type" value="Genomic_DNA"/>
</dbReference>